<evidence type="ECO:0000256" key="8">
    <source>
        <dbReference type="ARBA" id="ARBA00023065"/>
    </source>
</evidence>
<keyword evidence="3" id="KW-0633">Potassium transport</keyword>
<keyword evidence="7 11" id="KW-1133">Transmembrane helix</keyword>
<dbReference type="InterPro" id="IPR047871">
    <property type="entry name" value="K_chnl_Slo-like"/>
</dbReference>
<keyword evidence="2" id="KW-0813">Transport</keyword>
<feature type="transmembrane region" description="Helical" evidence="11">
    <location>
        <begin position="76"/>
        <end position="97"/>
    </location>
</feature>
<dbReference type="EMBL" id="UINC01052535">
    <property type="protein sequence ID" value="SVB67974.1"/>
    <property type="molecule type" value="Genomic_DNA"/>
</dbReference>
<keyword evidence="10" id="KW-0407">Ion channel</keyword>
<feature type="non-terminal residue" evidence="13">
    <location>
        <position position="1"/>
    </location>
</feature>
<evidence type="ECO:0000256" key="7">
    <source>
        <dbReference type="ARBA" id="ARBA00022989"/>
    </source>
</evidence>
<dbReference type="InterPro" id="IPR013099">
    <property type="entry name" value="K_chnl_dom"/>
</dbReference>
<dbReference type="PANTHER" id="PTHR10027">
    <property type="entry name" value="CALCIUM-ACTIVATED POTASSIUM CHANNEL ALPHA CHAIN"/>
    <property type="match status" value="1"/>
</dbReference>
<feature type="transmembrane region" description="Helical" evidence="11">
    <location>
        <begin position="155"/>
        <end position="180"/>
    </location>
</feature>
<dbReference type="PANTHER" id="PTHR10027:SF10">
    <property type="entry name" value="SLOWPOKE 2, ISOFORM D"/>
    <property type="match status" value="1"/>
</dbReference>
<evidence type="ECO:0000259" key="12">
    <source>
        <dbReference type="Pfam" id="PF07885"/>
    </source>
</evidence>
<evidence type="ECO:0000256" key="2">
    <source>
        <dbReference type="ARBA" id="ARBA00022448"/>
    </source>
</evidence>
<evidence type="ECO:0000256" key="3">
    <source>
        <dbReference type="ARBA" id="ARBA00022538"/>
    </source>
</evidence>
<dbReference type="Gene3D" id="1.10.287.70">
    <property type="match status" value="1"/>
</dbReference>
<evidence type="ECO:0000256" key="6">
    <source>
        <dbReference type="ARBA" id="ARBA00022958"/>
    </source>
</evidence>
<protein>
    <recommendedName>
        <fullName evidence="12">Potassium channel domain-containing protein</fullName>
    </recommendedName>
</protein>
<gene>
    <name evidence="13" type="ORF">METZ01_LOCUS220828</name>
</gene>
<dbReference type="Pfam" id="PF07885">
    <property type="entry name" value="Ion_trans_2"/>
    <property type="match status" value="1"/>
</dbReference>
<keyword evidence="9 11" id="KW-0472">Membrane</keyword>
<evidence type="ECO:0000256" key="10">
    <source>
        <dbReference type="ARBA" id="ARBA00023303"/>
    </source>
</evidence>
<keyword evidence="4 11" id="KW-0812">Transmembrane</keyword>
<name>A0A382FZZ9_9ZZZZ</name>
<proteinExistence type="predicted"/>
<comment type="subcellular location">
    <subcellularLocation>
        <location evidence="1">Membrane</location>
        <topology evidence="1">Multi-pass membrane protein</topology>
    </subcellularLocation>
</comment>
<evidence type="ECO:0000256" key="4">
    <source>
        <dbReference type="ARBA" id="ARBA00022692"/>
    </source>
</evidence>
<dbReference type="AlphaFoldDB" id="A0A382FZZ9"/>
<sequence>MQTDKQPQEETTSFGKIEESIQVNQSLYDHLHESLVDEAVTTVEDDANVQHYKDYKKNPVVEYLIRLKQLYQLNDLFRYAIWSFGLMLISTAILTIVEYDLFYGDVISDIGDGFQFGDGYPNWVDTFFHTFWWSVVTFTTVGYGDVSPVTHLGKLLTIIIMLLNFGIVTLLGGAVASVLVAERLKGDDKLDENKFHGHIIIAGWHPAIQSTLRL</sequence>
<dbReference type="GO" id="GO:0005267">
    <property type="term" value="F:potassium channel activity"/>
    <property type="evidence" value="ECO:0007669"/>
    <property type="project" value="UniProtKB-KW"/>
</dbReference>
<dbReference type="SUPFAM" id="SSF81324">
    <property type="entry name" value="Voltage-gated potassium channels"/>
    <property type="match status" value="1"/>
</dbReference>
<evidence type="ECO:0000256" key="1">
    <source>
        <dbReference type="ARBA" id="ARBA00004141"/>
    </source>
</evidence>
<keyword evidence="5" id="KW-0631">Potassium channel</keyword>
<evidence type="ECO:0000256" key="9">
    <source>
        <dbReference type="ARBA" id="ARBA00023136"/>
    </source>
</evidence>
<evidence type="ECO:0000256" key="5">
    <source>
        <dbReference type="ARBA" id="ARBA00022826"/>
    </source>
</evidence>
<feature type="domain" description="Potassium channel" evidence="12">
    <location>
        <begin position="123"/>
        <end position="179"/>
    </location>
</feature>
<evidence type="ECO:0000256" key="11">
    <source>
        <dbReference type="SAM" id="Phobius"/>
    </source>
</evidence>
<keyword evidence="8" id="KW-0406">Ion transport</keyword>
<dbReference type="GO" id="GO:0016020">
    <property type="term" value="C:membrane"/>
    <property type="evidence" value="ECO:0007669"/>
    <property type="project" value="UniProtKB-SubCell"/>
</dbReference>
<keyword evidence="6" id="KW-0630">Potassium</keyword>
<feature type="non-terminal residue" evidence="13">
    <location>
        <position position="214"/>
    </location>
</feature>
<evidence type="ECO:0000313" key="13">
    <source>
        <dbReference type="EMBL" id="SVB67974.1"/>
    </source>
</evidence>
<accession>A0A382FZZ9</accession>
<reference evidence="13" key="1">
    <citation type="submission" date="2018-05" db="EMBL/GenBank/DDBJ databases">
        <authorList>
            <person name="Lanie J.A."/>
            <person name="Ng W.-L."/>
            <person name="Kazmierczak K.M."/>
            <person name="Andrzejewski T.M."/>
            <person name="Davidsen T.M."/>
            <person name="Wayne K.J."/>
            <person name="Tettelin H."/>
            <person name="Glass J.I."/>
            <person name="Rusch D."/>
            <person name="Podicherti R."/>
            <person name="Tsui H.-C.T."/>
            <person name="Winkler M.E."/>
        </authorList>
    </citation>
    <scope>NUCLEOTIDE SEQUENCE</scope>
</reference>
<organism evidence="13">
    <name type="scientific">marine metagenome</name>
    <dbReference type="NCBI Taxonomy" id="408172"/>
    <lineage>
        <taxon>unclassified sequences</taxon>
        <taxon>metagenomes</taxon>
        <taxon>ecological metagenomes</taxon>
    </lineage>
</organism>